<name>X0YRT4_9ZZZZ</name>
<reference evidence="1" key="1">
    <citation type="journal article" date="2014" name="Front. Microbiol.">
        <title>High frequency of phylogenetically diverse reductive dehalogenase-homologous genes in deep subseafloor sedimentary metagenomes.</title>
        <authorList>
            <person name="Kawai M."/>
            <person name="Futagami T."/>
            <person name="Toyoda A."/>
            <person name="Takaki Y."/>
            <person name="Nishi S."/>
            <person name="Hori S."/>
            <person name="Arai W."/>
            <person name="Tsubouchi T."/>
            <person name="Morono Y."/>
            <person name="Uchiyama I."/>
            <person name="Ito T."/>
            <person name="Fujiyama A."/>
            <person name="Inagaki F."/>
            <person name="Takami H."/>
        </authorList>
    </citation>
    <scope>NUCLEOTIDE SEQUENCE</scope>
    <source>
        <strain evidence="1">Expedition CK06-06</strain>
    </source>
</reference>
<protein>
    <submittedName>
        <fullName evidence="1">Uncharacterized protein</fullName>
    </submittedName>
</protein>
<evidence type="ECO:0000313" key="1">
    <source>
        <dbReference type="EMBL" id="GAG39421.1"/>
    </source>
</evidence>
<feature type="non-terminal residue" evidence="1">
    <location>
        <position position="150"/>
    </location>
</feature>
<accession>X0YRT4</accession>
<proteinExistence type="predicted"/>
<dbReference type="AlphaFoldDB" id="X0YRT4"/>
<comment type="caution">
    <text evidence="1">The sequence shown here is derived from an EMBL/GenBank/DDBJ whole genome shotgun (WGS) entry which is preliminary data.</text>
</comment>
<gene>
    <name evidence="1" type="ORF">S01H1_67542</name>
</gene>
<organism evidence="1">
    <name type="scientific">marine sediment metagenome</name>
    <dbReference type="NCBI Taxonomy" id="412755"/>
    <lineage>
        <taxon>unclassified sequences</taxon>
        <taxon>metagenomes</taxon>
        <taxon>ecological metagenomes</taxon>
    </lineage>
</organism>
<dbReference type="EMBL" id="BARS01044744">
    <property type="protein sequence ID" value="GAG39421.1"/>
    <property type="molecule type" value="Genomic_DNA"/>
</dbReference>
<sequence>MPGTRSISAPARRWSKGWLCVAVLPCLFFGLLGRAGSAAEKEPQPGQPVIDASLRANQIDPAIYFDLDSPTDPFREIYSAFRERRARDMADPDRPRALEERPAEYVTTGTPWNSLEEVFRWDWDAARVSGPGGAAELQRAVRVRLAFDHP</sequence>